<evidence type="ECO:0000256" key="1">
    <source>
        <dbReference type="ARBA" id="ARBA00023015"/>
    </source>
</evidence>
<keyword evidence="1" id="KW-0805">Transcription regulation</keyword>
<dbReference type="SMART" id="SM00347">
    <property type="entry name" value="HTH_MARR"/>
    <property type="match status" value="1"/>
</dbReference>
<evidence type="ECO:0000256" key="2">
    <source>
        <dbReference type="ARBA" id="ARBA00023125"/>
    </source>
</evidence>
<keyword evidence="6" id="KW-1185">Reference proteome</keyword>
<dbReference type="InterPro" id="IPR036390">
    <property type="entry name" value="WH_DNA-bd_sf"/>
</dbReference>
<reference evidence="5 6" key="1">
    <citation type="submission" date="2023-03" db="EMBL/GenBank/DDBJ databases">
        <title>Complete genome sequence of Tepidibacter sp. SWIR-1, isolated from a deep-sea hydrothermal vent.</title>
        <authorList>
            <person name="Li X."/>
        </authorList>
    </citation>
    <scope>NUCLEOTIDE SEQUENCE [LARGE SCALE GENOMIC DNA]</scope>
    <source>
        <strain evidence="5 6">SWIR-1</strain>
    </source>
</reference>
<dbReference type="InterPro" id="IPR000835">
    <property type="entry name" value="HTH_MarR-typ"/>
</dbReference>
<dbReference type="Gene3D" id="1.10.10.10">
    <property type="entry name" value="Winged helix-like DNA-binding domain superfamily/Winged helix DNA-binding domain"/>
    <property type="match status" value="1"/>
</dbReference>
<feature type="domain" description="HTH marR-type" evidence="4">
    <location>
        <begin position="1"/>
        <end position="141"/>
    </location>
</feature>
<gene>
    <name evidence="5" type="ORF">P4S50_11430</name>
</gene>
<dbReference type="RefSeq" id="WP_277730916.1">
    <property type="nucleotide sequence ID" value="NZ_CP120733.1"/>
</dbReference>
<evidence type="ECO:0000313" key="5">
    <source>
        <dbReference type="EMBL" id="WFD08998.1"/>
    </source>
</evidence>
<dbReference type="Pfam" id="PF12802">
    <property type="entry name" value="MarR_2"/>
    <property type="match status" value="1"/>
</dbReference>
<name>A0ABY8EE31_9FIRM</name>
<evidence type="ECO:0000256" key="3">
    <source>
        <dbReference type="ARBA" id="ARBA00023163"/>
    </source>
</evidence>
<accession>A0ABY8EE31</accession>
<dbReference type="EMBL" id="CP120733">
    <property type="protein sequence ID" value="WFD08998.1"/>
    <property type="molecule type" value="Genomic_DNA"/>
</dbReference>
<dbReference type="InterPro" id="IPR023187">
    <property type="entry name" value="Tscrpt_reg_MarR-type_CS"/>
</dbReference>
<dbReference type="PRINTS" id="PR00598">
    <property type="entry name" value="HTHMARR"/>
</dbReference>
<evidence type="ECO:0000259" key="4">
    <source>
        <dbReference type="PROSITE" id="PS50995"/>
    </source>
</evidence>
<keyword evidence="2" id="KW-0238">DNA-binding</keyword>
<dbReference type="PANTHER" id="PTHR42756:SF1">
    <property type="entry name" value="TRANSCRIPTIONAL REPRESSOR OF EMRAB OPERON"/>
    <property type="match status" value="1"/>
</dbReference>
<keyword evidence="3" id="KW-0804">Transcription</keyword>
<dbReference type="PROSITE" id="PS01117">
    <property type="entry name" value="HTH_MARR_1"/>
    <property type="match status" value="1"/>
</dbReference>
<organism evidence="5 6">
    <name type="scientific">Tepidibacter hydrothermalis</name>
    <dbReference type="NCBI Taxonomy" id="3036126"/>
    <lineage>
        <taxon>Bacteria</taxon>
        <taxon>Bacillati</taxon>
        <taxon>Bacillota</taxon>
        <taxon>Clostridia</taxon>
        <taxon>Peptostreptococcales</taxon>
        <taxon>Peptostreptococcaceae</taxon>
        <taxon>Tepidibacter</taxon>
    </lineage>
</organism>
<dbReference type="PROSITE" id="PS50995">
    <property type="entry name" value="HTH_MARR_2"/>
    <property type="match status" value="1"/>
</dbReference>
<dbReference type="PANTHER" id="PTHR42756">
    <property type="entry name" value="TRANSCRIPTIONAL REGULATOR, MARR"/>
    <property type="match status" value="1"/>
</dbReference>
<dbReference type="InterPro" id="IPR036388">
    <property type="entry name" value="WH-like_DNA-bd_sf"/>
</dbReference>
<evidence type="ECO:0000313" key="6">
    <source>
        <dbReference type="Proteomes" id="UP001222800"/>
    </source>
</evidence>
<dbReference type="Proteomes" id="UP001222800">
    <property type="component" value="Chromosome"/>
</dbReference>
<proteinExistence type="predicted"/>
<protein>
    <submittedName>
        <fullName evidence="5">MarR family transcriptional regulator</fullName>
    </submittedName>
</protein>
<dbReference type="SUPFAM" id="SSF46785">
    <property type="entry name" value="Winged helix' DNA-binding domain"/>
    <property type="match status" value="1"/>
</dbReference>
<sequence length="146" mass="17329">MSKYRDYSISYISTTRKKYQNFLEKELKEHNIQNIVPSHGSILSVLYRNNGKLTMKEIAKLIRRDKSTVTSLCNKLVSFGYIKKEKCEKDKRVTYISLTQKGIDIRPEFEEISKKLIDTAYKGFTKEEEDMFFYLLNKLKKNFDTE</sequence>